<comment type="caution">
    <text evidence="1">The sequence shown here is derived from an EMBL/GenBank/DDBJ whole genome shotgun (WGS) entry which is preliminary data.</text>
</comment>
<organism evidence="1 2">
    <name type="scientific">Stentor coeruleus</name>
    <dbReference type="NCBI Taxonomy" id="5963"/>
    <lineage>
        <taxon>Eukaryota</taxon>
        <taxon>Sar</taxon>
        <taxon>Alveolata</taxon>
        <taxon>Ciliophora</taxon>
        <taxon>Postciliodesmatophora</taxon>
        <taxon>Heterotrichea</taxon>
        <taxon>Heterotrichida</taxon>
        <taxon>Stentoridae</taxon>
        <taxon>Stentor</taxon>
    </lineage>
</organism>
<dbReference type="AlphaFoldDB" id="A0A1R2CUM8"/>
<protein>
    <submittedName>
        <fullName evidence="1">Uncharacterized protein</fullName>
    </submittedName>
</protein>
<keyword evidence="2" id="KW-1185">Reference proteome</keyword>
<evidence type="ECO:0000313" key="2">
    <source>
        <dbReference type="Proteomes" id="UP000187209"/>
    </source>
</evidence>
<accession>A0A1R2CUM8</accession>
<evidence type="ECO:0000313" key="1">
    <source>
        <dbReference type="EMBL" id="OMJ92708.1"/>
    </source>
</evidence>
<name>A0A1R2CUM8_9CILI</name>
<dbReference type="EMBL" id="MPUH01000056">
    <property type="protein sequence ID" value="OMJ92708.1"/>
    <property type="molecule type" value="Genomic_DNA"/>
</dbReference>
<dbReference type="Proteomes" id="UP000187209">
    <property type="component" value="Unassembled WGS sequence"/>
</dbReference>
<gene>
    <name evidence="1" type="ORF">SteCoe_4451</name>
</gene>
<reference evidence="1 2" key="1">
    <citation type="submission" date="2016-11" db="EMBL/GenBank/DDBJ databases">
        <title>The macronuclear genome of Stentor coeruleus: a giant cell with tiny introns.</title>
        <authorList>
            <person name="Slabodnick M."/>
            <person name="Ruby J.G."/>
            <person name="Reiff S.B."/>
            <person name="Swart E.C."/>
            <person name="Gosai S."/>
            <person name="Prabakaran S."/>
            <person name="Witkowska E."/>
            <person name="Larue G.E."/>
            <person name="Fisher S."/>
            <person name="Freeman R.M."/>
            <person name="Gunawardena J."/>
            <person name="Chu W."/>
            <person name="Stover N.A."/>
            <person name="Gregory B.D."/>
            <person name="Nowacki M."/>
            <person name="Derisi J."/>
            <person name="Roy S.W."/>
            <person name="Marshall W.F."/>
            <person name="Sood P."/>
        </authorList>
    </citation>
    <scope>NUCLEOTIDE SEQUENCE [LARGE SCALE GENOMIC DNA]</scope>
    <source>
        <strain evidence="1">WM001</strain>
    </source>
</reference>
<sequence>MLHRQRVLKHLTIPKFKVLDEENSENEYIEKNFSFTSPNLTDLLDNKALSSNLSSITKLKFDDLTTPNFNTNSFIFIETKKTEALDTEEYENESDKVRKVKVTLCVNTDKINNLRQLDTSQADWVGNITDETLLKQSFCIQNSSCKCLII</sequence>
<proteinExistence type="predicted"/>